<accession>A0A9Q0MIU5</accession>
<proteinExistence type="predicted"/>
<dbReference type="GO" id="GO:0007018">
    <property type="term" value="P:microtubule-based movement"/>
    <property type="evidence" value="ECO:0007669"/>
    <property type="project" value="InterPro"/>
</dbReference>
<reference evidence="2" key="1">
    <citation type="submission" date="2022-07" db="EMBL/GenBank/DDBJ databases">
        <authorList>
            <person name="Trinca V."/>
            <person name="Uliana J.V.C."/>
            <person name="Torres T.T."/>
            <person name="Ward R.J."/>
            <person name="Monesi N."/>
        </authorList>
    </citation>
    <scope>NUCLEOTIDE SEQUENCE</scope>
    <source>
        <strain evidence="2">HSMRA1968</strain>
        <tissue evidence="2">Whole embryos</tissue>
    </source>
</reference>
<feature type="domain" description="Dynein heavy chain tail" evidence="1">
    <location>
        <begin position="166"/>
        <end position="625"/>
    </location>
</feature>
<feature type="non-terminal residue" evidence="2">
    <location>
        <position position="1052"/>
    </location>
</feature>
<dbReference type="OrthoDB" id="447173at2759"/>
<dbReference type="GO" id="GO:0005858">
    <property type="term" value="C:axonemal dynein complex"/>
    <property type="evidence" value="ECO:0007669"/>
    <property type="project" value="TreeGrafter"/>
</dbReference>
<evidence type="ECO:0000259" key="1">
    <source>
        <dbReference type="Pfam" id="PF08385"/>
    </source>
</evidence>
<dbReference type="GO" id="GO:0045505">
    <property type="term" value="F:dynein intermediate chain binding"/>
    <property type="evidence" value="ECO:0007669"/>
    <property type="project" value="InterPro"/>
</dbReference>
<dbReference type="EMBL" id="WJQU01003049">
    <property type="protein sequence ID" value="KAJ6628052.1"/>
    <property type="molecule type" value="Genomic_DNA"/>
</dbReference>
<sequence>MSDRTKVKFILNTSAEFFSHNSATHPTDDGSIQEFLQNDEINIVAITKTENTLRFHHTVPTDENCILFYKIPQFGVQANGDVPIGILTLEGGLVKSMYNSVSRVYAPHVTKRQVDYSSDIEKIIDNLHSTLGASLGLSQSGIHTVQDEINFWSQTLTNSPTKTDKEKAKAIIDILEHFNEQIRTVSSCKQTNSVKYMDEFLDSAQNTLDELWRLPHSYPQNRMIDLMNIISSIIIDVCAESLSAIDIWNINSIHTNQSLGENADTIDSWIRICDSLTRLFWPNNAANPWTGAPHMPKNAQLFRDRLNEIKVIKNLYTQIATIFNEDDRMDKVVLAMFHPFADINVLDISPFGAKRWKKAVSQFEAMLQPVDEKMAALLKPKLNAHLRNPRQIIHIFSQYDSILRRPSVMSLLTAERELFFQSINDFMKELKASLHQKTAFPPNVNLSSICWECRWLKVVLHQINEIIKVSHLIEERQGYEDMKKMLNDSREETENLLKSNFENWREESAVDIKNGELRLRDDKPVVEFERDGRQLMQVTFQPKLVTFCHDVREFESLGFRIPIELRDTAQHATKFMACARRLQQISTFHNTIGDRIIPCQRPILLKNAMELSKLVRSESVAWNDEDSTNRYVTVLQNAVSNLSRDNTYLAGQHEETKKIVLKLMNVDLLRQGEIWKDEMRHLRDIMATLEARGYTNLNAFKLHWDHQLYKVLEQQYLEGLTDLNTRLPDINIEIIFRQQKLQFRPPMEEIKLKYYSQLRKFLERPLRFRGLSDQSTNIFRVMVDRNRHRFVGLYQKSENLFVQLNGVLDVWMPWIAIGQINLEDLCEIHLVTWNDWDRNFKACKHFSQQIAKIQCSEDRLDCFVIDLLPLRSDIEFISRKYWETLANTLRASILKDISVLQDYLHNSLQVLQNVILDESGIAEAGAKYERIITDLPKMNELLKTVEGKDTCLAGWCKERVSALSSILLQWEQLQPLIENHSAVLQRQIGIMKDYIESQMGNLQEEAEKFHIRWEATIKDLELNETVNLQIFKDRQITWIGLKEKRDALESDA</sequence>
<dbReference type="PANTHER" id="PTHR46532:SF15">
    <property type="entry name" value="CYTOPLASMIC DYNEIN 2 HEAVY CHAIN 1"/>
    <property type="match status" value="1"/>
</dbReference>
<organism evidence="2 3">
    <name type="scientific">Pseudolycoriella hygida</name>
    <dbReference type="NCBI Taxonomy" id="35572"/>
    <lineage>
        <taxon>Eukaryota</taxon>
        <taxon>Metazoa</taxon>
        <taxon>Ecdysozoa</taxon>
        <taxon>Arthropoda</taxon>
        <taxon>Hexapoda</taxon>
        <taxon>Insecta</taxon>
        <taxon>Pterygota</taxon>
        <taxon>Neoptera</taxon>
        <taxon>Endopterygota</taxon>
        <taxon>Diptera</taxon>
        <taxon>Nematocera</taxon>
        <taxon>Sciaroidea</taxon>
        <taxon>Sciaridae</taxon>
        <taxon>Pseudolycoriella</taxon>
    </lineage>
</organism>
<dbReference type="GO" id="GO:0051959">
    <property type="term" value="F:dynein light intermediate chain binding"/>
    <property type="evidence" value="ECO:0007669"/>
    <property type="project" value="InterPro"/>
</dbReference>
<gene>
    <name evidence="2" type="primary">DYH1B_0</name>
    <name evidence="2" type="ORF">Bhyg_16505</name>
</gene>
<dbReference type="InterPro" id="IPR026983">
    <property type="entry name" value="DHC"/>
</dbReference>
<name>A0A9Q0MIU5_9DIPT</name>
<evidence type="ECO:0000313" key="2">
    <source>
        <dbReference type="EMBL" id="KAJ6628052.1"/>
    </source>
</evidence>
<dbReference type="Pfam" id="PF08385">
    <property type="entry name" value="DHC_N1"/>
    <property type="match status" value="1"/>
</dbReference>
<comment type="caution">
    <text evidence="2">The sequence shown here is derived from an EMBL/GenBank/DDBJ whole genome shotgun (WGS) entry which is preliminary data.</text>
</comment>
<dbReference type="InterPro" id="IPR013594">
    <property type="entry name" value="Dynein_heavy_tail"/>
</dbReference>
<dbReference type="Proteomes" id="UP001151699">
    <property type="component" value="Unassembled WGS sequence"/>
</dbReference>
<keyword evidence="3" id="KW-1185">Reference proteome</keyword>
<dbReference type="PANTHER" id="PTHR46532">
    <property type="entry name" value="MALE FERTILITY FACTOR KL5"/>
    <property type="match status" value="1"/>
</dbReference>
<dbReference type="AlphaFoldDB" id="A0A9Q0MIU5"/>
<evidence type="ECO:0000313" key="3">
    <source>
        <dbReference type="Proteomes" id="UP001151699"/>
    </source>
</evidence>
<protein>
    <submittedName>
        <fullName evidence="2">Cytoplasmic dynein 2 heavy chain 1</fullName>
    </submittedName>
</protein>